<accession>A0ABY6HTW4</accession>
<reference evidence="2" key="1">
    <citation type="submission" date="2022-09" db="EMBL/GenBank/DDBJ databases">
        <title>Actin cytoskeleton and complex cell architecture in an #Asgard archaeon.</title>
        <authorList>
            <person name="Ponce Toledo R.I."/>
            <person name="Schleper C."/>
            <person name="Rodrigues Oliveira T."/>
            <person name="Wollweber F."/>
            <person name="Xu J."/>
            <person name="Rittmann S."/>
            <person name="Klingl A."/>
            <person name="Pilhofer M."/>
        </authorList>
    </citation>
    <scope>NUCLEOTIDE SEQUENCE</scope>
    <source>
        <strain evidence="2">B-35</strain>
    </source>
</reference>
<name>A0ABY6HTW4_9ARCH</name>
<protein>
    <submittedName>
        <fullName evidence="2">Uncharacterized protein</fullName>
    </submittedName>
</protein>
<feature type="transmembrane region" description="Helical" evidence="1">
    <location>
        <begin position="16"/>
        <end position="37"/>
    </location>
</feature>
<keyword evidence="1" id="KW-1133">Transmembrane helix</keyword>
<gene>
    <name evidence="2" type="ORF">NEF87_003252</name>
</gene>
<dbReference type="EMBL" id="CP104013">
    <property type="protein sequence ID" value="UYP46967.1"/>
    <property type="molecule type" value="Genomic_DNA"/>
</dbReference>
<dbReference type="Proteomes" id="UP001208689">
    <property type="component" value="Chromosome"/>
</dbReference>
<proteinExistence type="predicted"/>
<evidence type="ECO:0000313" key="3">
    <source>
        <dbReference type="Proteomes" id="UP001208689"/>
    </source>
</evidence>
<keyword evidence="1" id="KW-0472">Membrane</keyword>
<keyword evidence="1" id="KW-0812">Transmembrane</keyword>
<evidence type="ECO:0000256" key="1">
    <source>
        <dbReference type="SAM" id="Phobius"/>
    </source>
</evidence>
<keyword evidence="3" id="KW-1185">Reference proteome</keyword>
<evidence type="ECO:0000313" key="2">
    <source>
        <dbReference type="EMBL" id="UYP46967.1"/>
    </source>
</evidence>
<organism evidence="2 3">
    <name type="scientific">Candidatus Lokiarchaeum ossiferum</name>
    <dbReference type="NCBI Taxonomy" id="2951803"/>
    <lineage>
        <taxon>Archaea</taxon>
        <taxon>Promethearchaeati</taxon>
        <taxon>Promethearchaeota</taxon>
        <taxon>Promethearchaeia</taxon>
        <taxon>Promethearchaeales</taxon>
        <taxon>Promethearchaeaceae</taxon>
        <taxon>Candidatus Lokiarchaeum</taxon>
    </lineage>
</organism>
<sequence length="83" mass="9555">MNKIPIQISSLPLGEISLIIIGAIILAIVIFAIIDYFNKKKRHEISHIVHNEFDKEAKLEQMRATKKSKHMQNFNQLTSDSRP</sequence>